<dbReference type="Proteomes" id="UP000784294">
    <property type="component" value="Unassembled WGS sequence"/>
</dbReference>
<sequence>MASDDAQPSPIIRPPSVHQMLEQHFQLPALLPGTYEFQIMAVSLAGNGSWTTPKNFTIPSREEALSFSGDITYYSEPVSL</sequence>
<evidence type="ECO:0000313" key="1">
    <source>
        <dbReference type="EMBL" id="VEL15855.1"/>
    </source>
</evidence>
<dbReference type="SUPFAM" id="SSF49265">
    <property type="entry name" value="Fibronectin type III"/>
    <property type="match status" value="1"/>
</dbReference>
<protein>
    <recommendedName>
        <fullName evidence="3">Fibronectin type-III domain-containing protein</fullName>
    </recommendedName>
</protein>
<evidence type="ECO:0000313" key="2">
    <source>
        <dbReference type="Proteomes" id="UP000784294"/>
    </source>
</evidence>
<comment type="caution">
    <text evidence="1">The sequence shown here is derived from an EMBL/GenBank/DDBJ whole genome shotgun (WGS) entry which is preliminary data.</text>
</comment>
<accession>A0A3S5CF13</accession>
<reference evidence="1" key="1">
    <citation type="submission" date="2018-11" db="EMBL/GenBank/DDBJ databases">
        <authorList>
            <consortium name="Pathogen Informatics"/>
        </authorList>
    </citation>
    <scope>NUCLEOTIDE SEQUENCE</scope>
</reference>
<keyword evidence="2" id="KW-1185">Reference proteome</keyword>
<dbReference type="InterPro" id="IPR036116">
    <property type="entry name" value="FN3_sf"/>
</dbReference>
<proteinExistence type="predicted"/>
<dbReference type="OrthoDB" id="6262500at2759"/>
<dbReference type="InterPro" id="IPR003961">
    <property type="entry name" value="FN3_dom"/>
</dbReference>
<gene>
    <name evidence="1" type="ORF">PXEA_LOCUS9295</name>
</gene>
<organism evidence="1 2">
    <name type="scientific">Protopolystoma xenopodis</name>
    <dbReference type="NCBI Taxonomy" id="117903"/>
    <lineage>
        <taxon>Eukaryota</taxon>
        <taxon>Metazoa</taxon>
        <taxon>Spiralia</taxon>
        <taxon>Lophotrochozoa</taxon>
        <taxon>Platyhelminthes</taxon>
        <taxon>Monogenea</taxon>
        <taxon>Polyopisthocotylea</taxon>
        <taxon>Polystomatidea</taxon>
        <taxon>Polystomatidae</taxon>
        <taxon>Protopolystoma</taxon>
    </lineage>
</organism>
<evidence type="ECO:0008006" key="3">
    <source>
        <dbReference type="Google" id="ProtNLM"/>
    </source>
</evidence>
<name>A0A3S5CF13_9PLAT</name>
<dbReference type="Gene3D" id="2.60.40.10">
    <property type="entry name" value="Immunoglobulins"/>
    <property type="match status" value="1"/>
</dbReference>
<dbReference type="CDD" id="cd00063">
    <property type="entry name" value="FN3"/>
    <property type="match status" value="1"/>
</dbReference>
<dbReference type="InterPro" id="IPR013783">
    <property type="entry name" value="Ig-like_fold"/>
</dbReference>
<dbReference type="AlphaFoldDB" id="A0A3S5CF13"/>
<dbReference type="EMBL" id="CAAALY010026195">
    <property type="protein sequence ID" value="VEL15855.1"/>
    <property type="molecule type" value="Genomic_DNA"/>
</dbReference>